<dbReference type="InterPro" id="IPR000719">
    <property type="entry name" value="Prot_kinase_dom"/>
</dbReference>
<keyword evidence="6" id="KW-1185">Reference proteome</keyword>
<feature type="compositionally biased region" description="Polar residues" evidence="4">
    <location>
        <begin position="611"/>
        <end position="627"/>
    </location>
</feature>
<dbReference type="SUPFAM" id="SSF56112">
    <property type="entry name" value="Protein kinase-like (PK-like)"/>
    <property type="match status" value="1"/>
</dbReference>
<feature type="compositionally biased region" description="Polar residues" evidence="4">
    <location>
        <begin position="637"/>
        <end position="647"/>
    </location>
</feature>
<feature type="region of interest" description="Disordered" evidence="4">
    <location>
        <begin position="350"/>
        <end position="369"/>
    </location>
</feature>
<feature type="domain" description="Protein kinase" evidence="5">
    <location>
        <begin position="10"/>
        <end position="294"/>
    </location>
</feature>
<dbReference type="Proteomes" id="UP000694888">
    <property type="component" value="Unplaced"/>
</dbReference>
<feature type="region of interest" description="Disordered" evidence="4">
    <location>
        <begin position="955"/>
        <end position="1022"/>
    </location>
</feature>
<dbReference type="InterPro" id="IPR050117">
    <property type="entry name" value="MAPK"/>
</dbReference>
<name>A0ABM1W2Q9_APLCA</name>
<dbReference type="InterPro" id="IPR017441">
    <property type="entry name" value="Protein_kinase_ATP_BS"/>
</dbReference>
<evidence type="ECO:0000259" key="5">
    <source>
        <dbReference type="PROSITE" id="PS50011"/>
    </source>
</evidence>
<evidence type="ECO:0000313" key="6">
    <source>
        <dbReference type="Proteomes" id="UP000694888"/>
    </source>
</evidence>
<evidence type="ECO:0000256" key="2">
    <source>
        <dbReference type="ARBA" id="ARBA00022840"/>
    </source>
</evidence>
<feature type="compositionally biased region" description="Basic and acidic residues" evidence="4">
    <location>
        <begin position="350"/>
        <end position="359"/>
    </location>
</feature>
<proteinExistence type="predicted"/>
<dbReference type="GeneID" id="101857924"/>
<dbReference type="Gene3D" id="3.30.200.20">
    <property type="entry name" value="Phosphorylase Kinase, domain 1"/>
    <property type="match status" value="1"/>
</dbReference>
<feature type="region of interest" description="Disordered" evidence="4">
    <location>
        <begin position="439"/>
        <end position="532"/>
    </location>
</feature>
<sequence>MKLDNVMNKYEVIDVVGEGAYGVVMKCRHKENGEMVAIKKFKDSEENDDVRRTTMRELKMLRALKQENIVELREAFKRKGKLYLVFEYVEKNMLEVLEPQPHGVPFEKVRSLSYQLCKAVQWCHSRDIIHRDIKPENLLISKDGVLKLCDFGFARSITGGSNGLYTDYVATRWYRSPELLIGAPYGKAVDVWAIGCIMGELADGQALFPGDSEIDQLYVIQKILGPLPEDQMKVFMRNPRFHGLKFPAVRRPKTLEKHYHGILTSVALEFMKSCLRLDPMDRVPIDDCVSHTIFQTERALDRHPCPPAKSNSGHSSSKRRKTDNSGTQQGNKESTFIQDENKPTEMEISEKLAPEKMDTNIEGENSNGNKEVLINSKYLKQVRNQTTANGSRNALKSAQSSDISTIGIEPSQGFSKPPITHSLSTASAETDIVLSRVAVDRRDKDGENNFHSSDKNSSKNDGGHVFDSDDHHLRQNPVTSVLQESHKKNWTQQLPSTESVPQGEEVPEVRGQMEEDHGISPRPLAAPSGGGDAGKKLMAANLDNRHLSTFADFRSGNILDFSPSGTNTSSHFNAGPTLKLVKGKARRNEEEDEEEGQGRRENAEFSESMDVATTSESRFLKSRNSAHPTEKTARGKNASSELHSDNNVVADKIGSGGANNTQKAAGTYTVSVDAHAIGSSSNSNSNSNNTSTAAVGGQRSGATTSNKLTSSSQVERRKFLNATTQSEIERIKSSTLGKKKARENRDSQIQNAAQPVHTITDKLSDARLQPSVSSDKFLPQSRHVKGRYLESPLDMYESDFGQPAREGRQYGRYPVYNMRADSPSMGPFMSWRMSDGGQSNVYNLVRKKKKKLMQVPEPFEDGRLSPSVNLRNGSRLSRYEVMDYDGGRDNEDAESSHMTPRDGALSQRTLTTTPVPYGPSRAGDGRRAYKQPVSLRHQAAPNTPKDRQVGRLQPLGKNQASTLSSHQQQQHSTSHSSINMGHPEPSSSNNKTYGGMKSSMAGSIMQEEVRGHGARQRQGSLFLEDDLTPRIYAGTLDSRLGRGGGPRSGKSSHH</sequence>
<feature type="compositionally biased region" description="Basic and acidic residues" evidence="4">
    <location>
        <begin position="439"/>
        <end position="473"/>
    </location>
</feature>
<dbReference type="Pfam" id="PF00069">
    <property type="entry name" value="Pkinase"/>
    <property type="match status" value="1"/>
</dbReference>
<dbReference type="InterPro" id="IPR008271">
    <property type="entry name" value="Ser/Thr_kinase_AS"/>
</dbReference>
<protein>
    <submittedName>
        <fullName evidence="7">Cyclin-dependent kinase-like 5</fullName>
    </submittedName>
</protein>
<accession>A0ABM1W2Q9</accession>
<feature type="region of interest" description="Disordered" evidence="4">
    <location>
        <begin position="1034"/>
        <end position="1054"/>
    </location>
</feature>
<feature type="binding site" evidence="3">
    <location>
        <position position="40"/>
    </location>
    <ligand>
        <name>ATP</name>
        <dbReference type="ChEBI" id="CHEBI:30616"/>
    </ligand>
</feature>
<dbReference type="CDD" id="cd07833">
    <property type="entry name" value="STKc_CDKL"/>
    <property type="match status" value="1"/>
</dbReference>
<evidence type="ECO:0000313" key="7">
    <source>
        <dbReference type="RefSeq" id="XP_035828952.1"/>
    </source>
</evidence>
<dbReference type="PROSITE" id="PS00108">
    <property type="entry name" value="PROTEIN_KINASE_ST"/>
    <property type="match status" value="1"/>
</dbReference>
<feature type="region of interest" description="Disordered" evidence="4">
    <location>
        <begin position="299"/>
        <end position="344"/>
    </location>
</feature>
<feature type="compositionally biased region" description="Low complexity" evidence="4">
    <location>
        <begin position="961"/>
        <end position="977"/>
    </location>
</feature>
<keyword evidence="2 3" id="KW-0067">ATP-binding</keyword>
<feature type="region of interest" description="Disordered" evidence="4">
    <location>
        <begin position="568"/>
        <end position="656"/>
    </location>
</feature>
<evidence type="ECO:0000256" key="3">
    <source>
        <dbReference type="PROSITE-ProRule" id="PRU10141"/>
    </source>
</evidence>
<dbReference type="PANTHER" id="PTHR24055">
    <property type="entry name" value="MITOGEN-ACTIVATED PROTEIN KINASE"/>
    <property type="match status" value="1"/>
</dbReference>
<organism evidence="6 7">
    <name type="scientific">Aplysia californica</name>
    <name type="common">California sea hare</name>
    <dbReference type="NCBI Taxonomy" id="6500"/>
    <lineage>
        <taxon>Eukaryota</taxon>
        <taxon>Metazoa</taxon>
        <taxon>Spiralia</taxon>
        <taxon>Lophotrochozoa</taxon>
        <taxon>Mollusca</taxon>
        <taxon>Gastropoda</taxon>
        <taxon>Heterobranchia</taxon>
        <taxon>Euthyneura</taxon>
        <taxon>Tectipleura</taxon>
        <taxon>Aplysiida</taxon>
        <taxon>Aplysioidea</taxon>
        <taxon>Aplysiidae</taxon>
        <taxon>Aplysia</taxon>
    </lineage>
</organism>
<reference evidence="7" key="1">
    <citation type="submission" date="2025-08" db="UniProtKB">
        <authorList>
            <consortium name="RefSeq"/>
        </authorList>
    </citation>
    <scope>IDENTIFICATION</scope>
</reference>
<dbReference type="RefSeq" id="XP_035828952.1">
    <property type="nucleotide sequence ID" value="XM_035973059.1"/>
</dbReference>
<dbReference type="Gene3D" id="1.10.510.10">
    <property type="entry name" value="Transferase(Phosphotransferase) domain 1"/>
    <property type="match status" value="1"/>
</dbReference>
<evidence type="ECO:0000256" key="1">
    <source>
        <dbReference type="ARBA" id="ARBA00022741"/>
    </source>
</evidence>
<dbReference type="InterPro" id="IPR011009">
    <property type="entry name" value="Kinase-like_dom_sf"/>
</dbReference>
<keyword evidence="1 3" id="KW-0547">Nucleotide-binding</keyword>
<feature type="region of interest" description="Disordered" evidence="4">
    <location>
        <begin position="679"/>
        <end position="751"/>
    </location>
</feature>
<feature type="region of interest" description="Disordered" evidence="4">
    <location>
        <begin position="884"/>
        <end position="928"/>
    </location>
</feature>
<feature type="compositionally biased region" description="Polar residues" evidence="4">
    <location>
        <begin position="490"/>
        <end position="500"/>
    </location>
</feature>
<evidence type="ECO:0000256" key="4">
    <source>
        <dbReference type="SAM" id="MobiDB-lite"/>
    </source>
</evidence>
<dbReference type="SMART" id="SM00220">
    <property type="entry name" value="S_TKc"/>
    <property type="match status" value="1"/>
</dbReference>
<feature type="compositionally biased region" description="Low complexity" evidence="4">
    <location>
        <begin position="679"/>
        <end position="692"/>
    </location>
</feature>
<dbReference type="PROSITE" id="PS50011">
    <property type="entry name" value="PROTEIN_KINASE_DOM"/>
    <property type="match status" value="1"/>
</dbReference>
<gene>
    <name evidence="7" type="primary">LOC101857924</name>
</gene>
<dbReference type="PROSITE" id="PS00107">
    <property type="entry name" value="PROTEIN_KINASE_ATP"/>
    <property type="match status" value="1"/>
</dbReference>
<feature type="compositionally biased region" description="Polar residues" evidence="4">
    <location>
        <begin position="324"/>
        <end position="338"/>
    </location>
</feature>
<feature type="compositionally biased region" description="Basic and acidic residues" evidence="4">
    <location>
        <begin position="507"/>
        <end position="519"/>
    </location>
</feature>
<feature type="compositionally biased region" description="Polar residues" evidence="4">
    <location>
        <begin position="700"/>
        <end position="713"/>
    </location>
</feature>